<dbReference type="InterPro" id="IPR008928">
    <property type="entry name" value="6-hairpin_glycosidase_sf"/>
</dbReference>
<dbReference type="Proteomes" id="UP001318301">
    <property type="component" value="Unassembled WGS sequence"/>
</dbReference>
<dbReference type="Pfam" id="PF07470">
    <property type="entry name" value="Glyco_hydro_88"/>
    <property type="match status" value="1"/>
</dbReference>
<feature type="signal peptide" evidence="3">
    <location>
        <begin position="1"/>
        <end position="17"/>
    </location>
</feature>
<evidence type="ECO:0000313" key="4">
    <source>
        <dbReference type="EMBL" id="NGZ44959.1"/>
    </source>
</evidence>
<dbReference type="InterPro" id="IPR010905">
    <property type="entry name" value="Glyco_hydro_88"/>
</dbReference>
<dbReference type="Gene3D" id="1.50.10.10">
    <property type="match status" value="1"/>
</dbReference>
<comment type="similarity">
    <text evidence="2">Belongs to the glycosyl hydrolase 88 family.</text>
</comment>
<dbReference type="PANTHER" id="PTHR36845:SF1">
    <property type="entry name" value="HYDROLASE, PUTATIVE (AFU_ORTHOLOGUE AFUA_7G05090)-RELATED"/>
    <property type="match status" value="1"/>
</dbReference>
<evidence type="ECO:0000256" key="1">
    <source>
        <dbReference type="ARBA" id="ARBA00022801"/>
    </source>
</evidence>
<feature type="chain" id="PRO_5047268362" evidence="3">
    <location>
        <begin position="18"/>
        <end position="387"/>
    </location>
</feature>
<gene>
    <name evidence="4" type="ORF">EWU23_10775</name>
</gene>
<dbReference type="SUPFAM" id="SSF48208">
    <property type="entry name" value="Six-hairpin glycosidases"/>
    <property type="match status" value="1"/>
</dbReference>
<dbReference type="InterPro" id="IPR012341">
    <property type="entry name" value="6hp_glycosidase-like_sf"/>
</dbReference>
<dbReference type="PANTHER" id="PTHR36845">
    <property type="entry name" value="HYDROLASE, PUTATIVE (AFU_ORTHOLOGUE AFUA_7G05090)-RELATED"/>
    <property type="match status" value="1"/>
</dbReference>
<keyword evidence="1 4" id="KW-0378">Hydrolase</keyword>
<keyword evidence="5" id="KW-1185">Reference proteome</keyword>
<evidence type="ECO:0000313" key="5">
    <source>
        <dbReference type="Proteomes" id="UP001318301"/>
    </source>
</evidence>
<proteinExistence type="inferred from homology"/>
<evidence type="ECO:0000256" key="2">
    <source>
        <dbReference type="ARBA" id="ARBA00038358"/>
    </source>
</evidence>
<evidence type="ECO:0000256" key="3">
    <source>
        <dbReference type="SAM" id="SignalP"/>
    </source>
</evidence>
<dbReference type="RefSeq" id="WP_166232066.1">
    <property type="nucleotide sequence ID" value="NZ_CBCSIJ010000010.1"/>
</dbReference>
<accession>A0ABX0EWY5</accession>
<keyword evidence="3" id="KW-0732">Signal</keyword>
<reference evidence="4 5" key="1">
    <citation type="submission" date="2019-02" db="EMBL/GenBank/DDBJ databases">
        <title>Genome of a new Bacteroidetes strain.</title>
        <authorList>
            <person name="Pitt A."/>
        </authorList>
    </citation>
    <scope>NUCLEOTIDE SEQUENCE [LARGE SCALE GENOMIC DNA]</scope>
    <source>
        <strain evidence="4 5">50C-KIRBA</strain>
    </source>
</reference>
<comment type="caution">
    <text evidence="4">The sequence shown here is derived from an EMBL/GenBank/DDBJ whole genome shotgun (WGS) entry which is preliminary data.</text>
</comment>
<protein>
    <submittedName>
        <fullName evidence="4">Glucuronyl hydrolase</fullName>
    </submittedName>
</protein>
<organism evidence="4 5">
    <name type="scientific">Aquirufa beregesia</name>
    <dbReference type="NCBI Taxonomy" id="2516556"/>
    <lineage>
        <taxon>Bacteria</taxon>
        <taxon>Pseudomonadati</taxon>
        <taxon>Bacteroidota</taxon>
        <taxon>Cytophagia</taxon>
        <taxon>Cytophagales</taxon>
        <taxon>Flectobacillaceae</taxon>
        <taxon>Aquirufa</taxon>
    </lineage>
</organism>
<sequence length="387" mass="44075">MNKIILLFLFVSSNLLAQNVLLNKLEAQVDFSLNELSRLSKTAGNKVSPRTVRNDSLILVAPKDWCSGFFAGNLWYLYELTGKKKWAAQAENFTNPLEKEKMNAGTHDMGFKMFTSFGNGYRIDQNPAYKEILIQSARTNIKRFNPNTGVIRSWDHSRDKWVNPTIIDNMMNLELLFWAFKETRDSAFYKVAVSHANTTMKNHFRPDFSSYHVIDYDPNTGQVLKKNTHQGFAHESSWARGQAWALYGYTVCYRETGKKEYLQLAENIAQFLLKHPRMPQDLVPFWDFDDPKIPNVPRDASAAAIMASAFYDLATLQPDKKAYYQGYADQILSSLSSPAYLAPVGSAHGMLLLHSTGGLPNGFEVDAPIIYADYYFLEALVRQKNKK</sequence>
<dbReference type="InterPro" id="IPR052369">
    <property type="entry name" value="UG_Glycosaminoglycan_Hydrolase"/>
</dbReference>
<dbReference type="EMBL" id="SEWW01000007">
    <property type="protein sequence ID" value="NGZ44959.1"/>
    <property type="molecule type" value="Genomic_DNA"/>
</dbReference>
<dbReference type="GO" id="GO:0016787">
    <property type="term" value="F:hydrolase activity"/>
    <property type="evidence" value="ECO:0007669"/>
    <property type="project" value="UniProtKB-KW"/>
</dbReference>
<name>A0ABX0EWY5_9BACT</name>